<feature type="region of interest" description="Disordered" evidence="1">
    <location>
        <begin position="26"/>
        <end position="80"/>
    </location>
</feature>
<dbReference type="InterPro" id="IPR000626">
    <property type="entry name" value="Ubiquitin-like_dom"/>
</dbReference>
<feature type="compositionally biased region" description="Pro residues" evidence="1">
    <location>
        <begin position="149"/>
        <end position="166"/>
    </location>
</feature>
<protein>
    <recommendedName>
        <fullName evidence="2">Ubiquitin-like domain-containing protein</fullName>
    </recommendedName>
</protein>
<organism evidence="3 4">
    <name type="scientific">Anguilla anguilla</name>
    <name type="common">European freshwater eel</name>
    <name type="synonym">Muraena anguilla</name>
    <dbReference type="NCBI Taxonomy" id="7936"/>
    <lineage>
        <taxon>Eukaryota</taxon>
        <taxon>Metazoa</taxon>
        <taxon>Chordata</taxon>
        <taxon>Craniata</taxon>
        <taxon>Vertebrata</taxon>
        <taxon>Euteleostomi</taxon>
        <taxon>Actinopterygii</taxon>
        <taxon>Neopterygii</taxon>
        <taxon>Teleostei</taxon>
        <taxon>Anguilliformes</taxon>
        <taxon>Anguillidae</taxon>
        <taxon>Anguilla</taxon>
    </lineage>
</organism>
<comment type="caution">
    <text evidence="3">The sequence shown here is derived from an EMBL/GenBank/DDBJ whole genome shotgun (WGS) entry which is preliminary data.</text>
</comment>
<dbReference type="SUPFAM" id="SSF54236">
    <property type="entry name" value="Ubiquitin-like"/>
    <property type="match status" value="1"/>
</dbReference>
<name>A0A9D3RRK0_ANGAN</name>
<dbReference type="GO" id="GO:0071013">
    <property type="term" value="C:catalytic step 2 spliceosome"/>
    <property type="evidence" value="ECO:0007669"/>
    <property type="project" value="TreeGrafter"/>
</dbReference>
<dbReference type="PROSITE" id="PS50053">
    <property type="entry name" value="UBIQUITIN_2"/>
    <property type="match status" value="1"/>
</dbReference>
<dbReference type="GO" id="GO:0045292">
    <property type="term" value="P:mRNA cis splicing, via spliceosome"/>
    <property type="evidence" value="ECO:0007669"/>
    <property type="project" value="InterPro"/>
</dbReference>
<evidence type="ECO:0000256" key="1">
    <source>
        <dbReference type="SAM" id="MobiDB-lite"/>
    </source>
</evidence>
<dbReference type="InterPro" id="IPR029071">
    <property type="entry name" value="Ubiquitin-like_domsf"/>
</dbReference>
<evidence type="ECO:0000259" key="2">
    <source>
        <dbReference type="PROSITE" id="PS50053"/>
    </source>
</evidence>
<evidence type="ECO:0000313" key="3">
    <source>
        <dbReference type="EMBL" id="KAG5840674.1"/>
    </source>
</evidence>
<dbReference type="FunFam" id="3.10.20.90:FF:000091">
    <property type="entry name" value="Splicing factor 3A subunit 1"/>
    <property type="match status" value="1"/>
</dbReference>
<dbReference type="PANTHER" id="PTHR15316">
    <property type="entry name" value="SPLICEOSOME ASSOCIATED PROTEIN 114/SWAP SPLICING FACTOR-RELATED"/>
    <property type="match status" value="1"/>
</dbReference>
<dbReference type="EMBL" id="JAFIRN010000010">
    <property type="protein sequence ID" value="KAG5840674.1"/>
    <property type="molecule type" value="Genomic_DNA"/>
</dbReference>
<proteinExistence type="predicted"/>
<feature type="domain" description="Ubiquitin-like" evidence="2">
    <location>
        <begin position="200"/>
        <end position="283"/>
    </location>
</feature>
<evidence type="ECO:0000313" key="4">
    <source>
        <dbReference type="Proteomes" id="UP001044222"/>
    </source>
</evidence>
<dbReference type="PRINTS" id="PR00348">
    <property type="entry name" value="UBIQUITIN"/>
</dbReference>
<feature type="region of interest" description="Disordered" evidence="1">
    <location>
        <begin position="149"/>
        <end position="177"/>
    </location>
</feature>
<dbReference type="Pfam" id="PF00240">
    <property type="entry name" value="ubiquitin"/>
    <property type="match status" value="1"/>
</dbReference>
<dbReference type="InterPro" id="IPR035563">
    <property type="entry name" value="SF3As1_ubi"/>
</dbReference>
<feature type="compositionally biased region" description="Pro residues" evidence="1">
    <location>
        <begin position="45"/>
        <end position="77"/>
    </location>
</feature>
<dbReference type="InterPro" id="IPR045146">
    <property type="entry name" value="SF3A1"/>
</dbReference>
<dbReference type="CDD" id="cd01800">
    <property type="entry name" value="Ubl_SF3a120"/>
    <property type="match status" value="1"/>
</dbReference>
<reference evidence="3" key="1">
    <citation type="submission" date="2021-01" db="EMBL/GenBank/DDBJ databases">
        <title>A chromosome-scale assembly of European eel, Anguilla anguilla.</title>
        <authorList>
            <person name="Henkel C."/>
            <person name="Jong-Raadsen S.A."/>
            <person name="Dufour S."/>
            <person name="Weltzien F.-A."/>
            <person name="Palstra A.P."/>
            <person name="Pelster B."/>
            <person name="Spaink H.P."/>
            <person name="Van Den Thillart G.E."/>
            <person name="Jansen H."/>
            <person name="Zahm M."/>
            <person name="Klopp C."/>
            <person name="Cedric C."/>
            <person name="Louis A."/>
            <person name="Berthelot C."/>
            <person name="Parey E."/>
            <person name="Roest Crollius H."/>
            <person name="Montfort J."/>
            <person name="Robinson-Rechavi M."/>
            <person name="Bucao C."/>
            <person name="Bouchez O."/>
            <person name="Gislard M."/>
            <person name="Lluch J."/>
            <person name="Milhes M."/>
            <person name="Lampietro C."/>
            <person name="Lopez Roques C."/>
            <person name="Donnadieu C."/>
            <person name="Braasch I."/>
            <person name="Desvignes T."/>
            <person name="Postlethwait J."/>
            <person name="Bobe J."/>
            <person name="Guiguen Y."/>
            <person name="Dirks R."/>
        </authorList>
    </citation>
    <scope>NUCLEOTIDE SEQUENCE</scope>
    <source>
        <strain evidence="3">Tag_6206</strain>
        <tissue evidence="3">Liver</tissue>
    </source>
</reference>
<dbReference type="InterPro" id="IPR019956">
    <property type="entry name" value="Ubiquitin_dom"/>
</dbReference>
<keyword evidence="4" id="KW-1185">Reference proteome</keyword>
<dbReference type="PANTHER" id="PTHR15316:SF1">
    <property type="entry name" value="SPLICING FACTOR 3A SUBUNIT 1"/>
    <property type="match status" value="1"/>
</dbReference>
<dbReference type="Proteomes" id="UP001044222">
    <property type="component" value="Chromosome 10"/>
</dbReference>
<feature type="compositionally biased region" description="Basic and acidic residues" evidence="1">
    <location>
        <begin position="167"/>
        <end position="177"/>
    </location>
</feature>
<accession>A0A9D3RRK0</accession>
<dbReference type="Gene3D" id="3.10.20.90">
    <property type="entry name" value="Phosphatidylinositol 3-kinase Catalytic Subunit, Chain A, domain 1"/>
    <property type="match status" value="1"/>
</dbReference>
<dbReference type="SMART" id="SM00213">
    <property type="entry name" value="UBQ"/>
    <property type="match status" value="1"/>
</dbReference>
<sequence length="286" mass="30868">MARTQQAAQANITLQEQIEAIHKAKGLVQEDDSKEKIGPSKPSDIPQPPIPSSAPSLPKPSPPITSVPRPPPMPPSVRPTLLSAVPVLPRPPMAPVVRLTPGQVLTPMPPMLHAPRINVVPMPPSGPHLMAPRPPPMVVPAAFVPAPPVPQPPSSAPAPPAPAHPPPPHDDEPANKKMKTEDNLMPEEEFLRRNKGPVAVKVQVPNMQDKTEWKLNGQVLNFSVPLTDQVSVIKVKIHEATGMPAGKQKLQYEGIFIKDSNSLAYYNMNNGSVIHLALKERGGRKK</sequence>
<dbReference type="GO" id="GO:0000381">
    <property type="term" value="P:regulation of alternative mRNA splicing, via spliceosome"/>
    <property type="evidence" value="ECO:0007669"/>
    <property type="project" value="TreeGrafter"/>
</dbReference>
<dbReference type="GO" id="GO:0071004">
    <property type="term" value="C:U2-type prespliceosome"/>
    <property type="evidence" value="ECO:0007669"/>
    <property type="project" value="TreeGrafter"/>
</dbReference>
<gene>
    <name evidence="3" type="ORF">ANANG_G00191220</name>
</gene>
<dbReference type="GO" id="GO:0005686">
    <property type="term" value="C:U2 snRNP"/>
    <property type="evidence" value="ECO:0007669"/>
    <property type="project" value="TreeGrafter"/>
</dbReference>
<dbReference type="AlphaFoldDB" id="A0A9D3RRK0"/>
<dbReference type="GO" id="GO:0003723">
    <property type="term" value="F:RNA binding"/>
    <property type="evidence" value="ECO:0007669"/>
    <property type="project" value="InterPro"/>
</dbReference>